<evidence type="ECO:0000313" key="4">
    <source>
        <dbReference type="Proteomes" id="UP001493153"/>
    </source>
</evidence>
<organism evidence="3 4">
    <name type="scientific">Mycetohabitans rhizoxinica</name>
    <dbReference type="NCBI Taxonomy" id="412963"/>
    <lineage>
        <taxon>Bacteria</taxon>
        <taxon>Pseudomonadati</taxon>
        <taxon>Pseudomonadota</taxon>
        <taxon>Betaproteobacteria</taxon>
        <taxon>Burkholderiales</taxon>
        <taxon>Burkholderiaceae</taxon>
        <taxon>Mycetohabitans</taxon>
    </lineage>
</organism>
<sequence length="453" mass="51367">MDLNDALDTAPIAIYAMNEQAHHESPAAPPTGAKRSADSTLDTRLKKPRIYDTLPGDVILEVAHYLPLDHIPEFSRVNRNTYALMEERRWAWRCYQQADSVSDLASLQQLIGEIEQIQAEPDLRAEPLTALWERSQSMELSPAHKIEVFKLLFASADRLPEQGLPLQRTMLASLWDRSQGIRLRLRMFDFACALAERRRPDQANLWPELAKVLKAIWTSSKYCERYQALLNRLAYLDAPQKAELIQLLAPRLSFSPREDPDGSKTLSAYATLQQHARSLPSSLQGAPVGMVAAAIERLPREVRAAHYAELRQLALSLPDEQLGVALRELPFGLAMLPREHHAHELQLLEPALLRVLPEQRVQVAQGLLKWTYLLDDALSKHVWQRTLQLLDGSSTTALLEALSKVGAALKNPKWQDAVNEVTAFMDRNRFTEQERATINAHMLLLRHPQDRMP</sequence>
<proteinExistence type="predicted"/>
<keyword evidence="4" id="KW-1185">Reference proteome</keyword>
<evidence type="ECO:0000313" key="3">
    <source>
        <dbReference type="EMBL" id="WXK40303.1"/>
    </source>
</evidence>
<accession>A0ABZ2Q1Y2</accession>
<evidence type="ECO:0000256" key="1">
    <source>
        <dbReference type="SAM" id="MobiDB-lite"/>
    </source>
</evidence>
<reference evidence="3 4" key="1">
    <citation type="submission" date="2020-09" db="EMBL/GenBank/DDBJ databases">
        <title>Genome sequences of Mycetohabitans spp.</title>
        <authorList>
            <person name="Carter M.E."/>
            <person name="Carpenter S.C.D."/>
            <person name="Bogdanove A.J."/>
        </authorList>
    </citation>
    <scope>NUCLEOTIDE SEQUENCE [LARGE SCALE GENOMIC DNA]</scope>
    <source>
        <strain evidence="3 4">B12</strain>
    </source>
</reference>
<feature type="domain" description="F-box" evidence="2">
    <location>
        <begin position="48"/>
        <end position="95"/>
    </location>
</feature>
<name>A0ABZ2Q1Y2_9BURK</name>
<evidence type="ECO:0000259" key="2">
    <source>
        <dbReference type="PROSITE" id="PS50181"/>
    </source>
</evidence>
<gene>
    <name evidence="3" type="ORF">IHE29_13935</name>
</gene>
<feature type="region of interest" description="Disordered" evidence="1">
    <location>
        <begin position="21"/>
        <end position="41"/>
    </location>
</feature>
<dbReference type="PROSITE" id="PS50181">
    <property type="entry name" value="FBOX"/>
    <property type="match status" value="1"/>
</dbReference>
<dbReference type="EMBL" id="CP062176">
    <property type="protein sequence ID" value="WXK40303.1"/>
    <property type="molecule type" value="Genomic_DNA"/>
</dbReference>
<dbReference type="RefSeq" id="WP_338911055.1">
    <property type="nucleotide sequence ID" value="NZ_CP062176.1"/>
</dbReference>
<protein>
    <recommendedName>
        <fullName evidence="2">F-box domain-containing protein</fullName>
    </recommendedName>
</protein>
<dbReference type="InterPro" id="IPR001810">
    <property type="entry name" value="F-box_dom"/>
</dbReference>
<dbReference type="Proteomes" id="UP001493153">
    <property type="component" value="Chromosome"/>
</dbReference>